<dbReference type="InterPro" id="IPR007842">
    <property type="entry name" value="HEPN_dom"/>
</dbReference>
<dbReference type="Gene3D" id="1.20.120.330">
    <property type="entry name" value="Nucleotidyltransferases domain 2"/>
    <property type="match status" value="1"/>
</dbReference>
<organism evidence="2 3">
    <name type="scientific">Candidatus Roizmanbacteria bacterium GW2011_GWC2_37_13</name>
    <dbReference type="NCBI Taxonomy" id="1618486"/>
    <lineage>
        <taxon>Bacteria</taxon>
        <taxon>Candidatus Roizmaniibacteriota</taxon>
    </lineage>
</organism>
<evidence type="ECO:0000259" key="1">
    <source>
        <dbReference type="PROSITE" id="PS50910"/>
    </source>
</evidence>
<reference evidence="2 3" key="1">
    <citation type="journal article" date="2015" name="Nature">
        <title>rRNA introns, odd ribosomes, and small enigmatic genomes across a large radiation of phyla.</title>
        <authorList>
            <person name="Brown C.T."/>
            <person name="Hug L.A."/>
            <person name="Thomas B.C."/>
            <person name="Sharon I."/>
            <person name="Castelle C.J."/>
            <person name="Singh A."/>
            <person name="Wilkins M.J."/>
            <person name="Williams K.H."/>
            <person name="Banfield J.F."/>
        </authorList>
    </citation>
    <scope>NUCLEOTIDE SEQUENCE [LARGE SCALE GENOMIC DNA]</scope>
</reference>
<sequence>MSNEKLVKNWLFNANKDAKTAKDLFKSKHYDWCLFVWHLAIEKALKAKILSLNKPIIYVHDLKRLTKETDIIFDQEQTASLNEITSFNIEARYDDYKLNFYKKANKDYAKKWVTICESIYKLIITNI</sequence>
<proteinExistence type="predicted"/>
<dbReference type="PROSITE" id="PS50910">
    <property type="entry name" value="HEPN"/>
    <property type="match status" value="1"/>
</dbReference>
<dbReference type="SMART" id="SM00748">
    <property type="entry name" value="HEPN"/>
    <property type="match status" value="1"/>
</dbReference>
<accession>A0A0G0GIN6</accession>
<dbReference type="AlphaFoldDB" id="A0A0G0GIN6"/>
<dbReference type="Pfam" id="PF05168">
    <property type="entry name" value="HEPN"/>
    <property type="match status" value="1"/>
</dbReference>
<dbReference type="EMBL" id="LBSV01000004">
    <property type="protein sequence ID" value="KKQ25975.1"/>
    <property type="molecule type" value="Genomic_DNA"/>
</dbReference>
<gene>
    <name evidence="2" type="ORF">US40_C0004G0010</name>
</gene>
<evidence type="ECO:0000313" key="2">
    <source>
        <dbReference type="EMBL" id="KKQ25975.1"/>
    </source>
</evidence>
<dbReference type="Proteomes" id="UP000034917">
    <property type="component" value="Unassembled WGS sequence"/>
</dbReference>
<comment type="caution">
    <text evidence="2">The sequence shown here is derived from an EMBL/GenBank/DDBJ whole genome shotgun (WGS) entry which is preliminary data.</text>
</comment>
<evidence type="ECO:0000313" key="3">
    <source>
        <dbReference type="Proteomes" id="UP000034917"/>
    </source>
</evidence>
<name>A0A0G0GIN6_9BACT</name>
<feature type="domain" description="HEPN" evidence="1">
    <location>
        <begin position="11"/>
        <end position="119"/>
    </location>
</feature>
<dbReference type="SUPFAM" id="SSF81593">
    <property type="entry name" value="Nucleotidyltransferase substrate binding subunit/domain"/>
    <property type="match status" value="1"/>
</dbReference>
<protein>
    <recommendedName>
        <fullName evidence="1">HEPN domain-containing protein</fullName>
    </recommendedName>
</protein>